<dbReference type="InterPro" id="IPR035897">
    <property type="entry name" value="Toll_tir_struct_dom_sf"/>
</dbReference>
<protein>
    <submittedName>
        <fullName evidence="2">Toll/interleukin-1 receptor domain-containing protein</fullName>
    </submittedName>
</protein>
<gene>
    <name evidence="2" type="ORF">DXB72_06235</name>
</gene>
<dbReference type="Proteomes" id="UP000260970">
    <property type="component" value="Unassembled WGS sequence"/>
</dbReference>
<sequence>MIFISYNHNDEQLVDMVARRLELEFGRNNIFYDKWSIQPGDSIIGKMNEGIEKFTTFFYFLSPNSLNSKMVTKEWQSALTKSINENLKFVPVRIADCKPPAILIDSLYIDLYGAGLDDAVAQMKCVAKGNSTYKALADIENVKAIVDIVSDKLIKIEIRAMMFSENDANFAFIFNNKYEEFDVQPEDSTHYDSTGEVDGSANGIPIKLKMKTVRLFRPLTPNNAMRVTITSKGQQLQFAGIMQVLSNVQGKPVQIEQGKLSW</sequence>
<name>A0A3E5API5_9FIRM</name>
<dbReference type="Pfam" id="PF13676">
    <property type="entry name" value="TIR_2"/>
    <property type="match status" value="1"/>
</dbReference>
<dbReference type="SUPFAM" id="SSF52200">
    <property type="entry name" value="Toll/Interleukin receptor TIR domain"/>
    <property type="match status" value="1"/>
</dbReference>
<dbReference type="PROSITE" id="PS50104">
    <property type="entry name" value="TIR"/>
    <property type="match status" value="1"/>
</dbReference>
<keyword evidence="2" id="KW-0675">Receptor</keyword>
<dbReference type="AlphaFoldDB" id="A0A3E5API5"/>
<proteinExistence type="predicted"/>
<dbReference type="GO" id="GO:0007165">
    <property type="term" value="P:signal transduction"/>
    <property type="evidence" value="ECO:0007669"/>
    <property type="project" value="InterPro"/>
</dbReference>
<evidence type="ECO:0000313" key="3">
    <source>
        <dbReference type="Proteomes" id="UP000260970"/>
    </source>
</evidence>
<dbReference type="RefSeq" id="WP_117690248.1">
    <property type="nucleotide sequence ID" value="NZ_QSUE01000004.1"/>
</dbReference>
<reference evidence="2 3" key="1">
    <citation type="submission" date="2018-08" db="EMBL/GenBank/DDBJ databases">
        <title>A genome reference for cultivated species of the human gut microbiota.</title>
        <authorList>
            <person name="Zou Y."/>
            <person name="Xue W."/>
            <person name="Luo G."/>
        </authorList>
    </citation>
    <scope>NUCLEOTIDE SEQUENCE [LARGE SCALE GENOMIC DNA]</scope>
    <source>
        <strain evidence="2 3">OM05-6AA</strain>
    </source>
</reference>
<dbReference type="Gene3D" id="3.40.50.10140">
    <property type="entry name" value="Toll/interleukin-1 receptor homology (TIR) domain"/>
    <property type="match status" value="1"/>
</dbReference>
<evidence type="ECO:0000313" key="2">
    <source>
        <dbReference type="EMBL" id="RGN24296.1"/>
    </source>
</evidence>
<comment type="caution">
    <text evidence="2">The sequence shown here is derived from an EMBL/GenBank/DDBJ whole genome shotgun (WGS) entry which is preliminary data.</text>
</comment>
<feature type="domain" description="TIR" evidence="1">
    <location>
        <begin position="1"/>
        <end position="153"/>
    </location>
</feature>
<organism evidence="2 3">
    <name type="scientific">Agathobacter rectalis</name>
    <dbReference type="NCBI Taxonomy" id="39491"/>
    <lineage>
        <taxon>Bacteria</taxon>
        <taxon>Bacillati</taxon>
        <taxon>Bacillota</taxon>
        <taxon>Clostridia</taxon>
        <taxon>Lachnospirales</taxon>
        <taxon>Lachnospiraceae</taxon>
        <taxon>Agathobacter</taxon>
    </lineage>
</organism>
<dbReference type="EMBL" id="QSUG01000004">
    <property type="protein sequence ID" value="RGN24296.1"/>
    <property type="molecule type" value="Genomic_DNA"/>
</dbReference>
<accession>A0A3E5API5</accession>
<dbReference type="InterPro" id="IPR000157">
    <property type="entry name" value="TIR_dom"/>
</dbReference>
<evidence type="ECO:0000259" key="1">
    <source>
        <dbReference type="PROSITE" id="PS50104"/>
    </source>
</evidence>